<keyword evidence="5" id="KW-1185">Reference proteome</keyword>
<dbReference type="EMBL" id="JAFBFI010000001">
    <property type="protein sequence ID" value="MBM7690794.1"/>
    <property type="molecule type" value="Genomic_DNA"/>
</dbReference>
<comment type="caution">
    <text evidence="4">The sequence shown here is derived from an EMBL/GenBank/DDBJ whole genome shotgun (WGS) entry which is preliminary data.</text>
</comment>
<dbReference type="InterPro" id="IPR051398">
    <property type="entry name" value="Polysacch_Deacetylase"/>
</dbReference>
<protein>
    <submittedName>
        <fullName evidence="4">Peptidoglycan/xylan/chitin deacetylase (PgdA/CDA1 family)</fullName>
    </submittedName>
</protein>
<dbReference type="PANTHER" id="PTHR34216">
    <property type="match status" value="1"/>
</dbReference>
<dbReference type="RefSeq" id="WP_204537474.1">
    <property type="nucleotide sequence ID" value="NZ_JAFBFI010000001.1"/>
</dbReference>
<dbReference type="Proteomes" id="UP000823486">
    <property type="component" value="Unassembled WGS sequence"/>
</dbReference>
<evidence type="ECO:0000259" key="3">
    <source>
        <dbReference type="PROSITE" id="PS51677"/>
    </source>
</evidence>
<keyword evidence="2" id="KW-0732">Signal</keyword>
<proteinExistence type="predicted"/>
<dbReference type="PROSITE" id="PS51677">
    <property type="entry name" value="NODB"/>
    <property type="match status" value="1"/>
</dbReference>
<gene>
    <name evidence="4" type="ORF">JOC77_000197</name>
</gene>
<evidence type="ECO:0000313" key="4">
    <source>
        <dbReference type="EMBL" id="MBM7690794.1"/>
    </source>
</evidence>
<evidence type="ECO:0000256" key="2">
    <source>
        <dbReference type="ARBA" id="ARBA00022729"/>
    </source>
</evidence>
<name>A0ABS2QDA3_9BACI</name>
<dbReference type="PANTHER" id="PTHR34216:SF3">
    <property type="entry name" value="POLY-BETA-1,6-N-ACETYL-D-GLUCOSAMINE N-DEACETYLASE"/>
    <property type="match status" value="1"/>
</dbReference>
<dbReference type="Gene3D" id="3.20.20.370">
    <property type="entry name" value="Glycoside hydrolase/deacetylase"/>
    <property type="match status" value="1"/>
</dbReference>
<reference evidence="4 5" key="1">
    <citation type="submission" date="2021-01" db="EMBL/GenBank/DDBJ databases">
        <title>Genomic Encyclopedia of Type Strains, Phase IV (KMG-IV): sequencing the most valuable type-strain genomes for metagenomic binning, comparative biology and taxonomic classification.</title>
        <authorList>
            <person name="Goeker M."/>
        </authorList>
    </citation>
    <scope>NUCLEOTIDE SEQUENCE [LARGE SCALE GENOMIC DNA]</scope>
    <source>
        <strain evidence="4 5">DSM 105482</strain>
    </source>
</reference>
<comment type="subcellular location">
    <subcellularLocation>
        <location evidence="1">Secreted</location>
    </subcellularLocation>
</comment>
<feature type="domain" description="NodB homology" evidence="3">
    <location>
        <begin position="144"/>
        <end position="313"/>
    </location>
</feature>
<dbReference type="InterPro" id="IPR011330">
    <property type="entry name" value="Glyco_hydro/deAcase_b/a-brl"/>
</dbReference>
<sequence length="313" mass="36547">MKRITFNLGFTIIFTLTFFLLINTFSNVLVQALPTEEAPKPKPFLPGESLHISSCQKWSSHIRDFKVKDGEEAKQITILLYHRIIDDSAIKDIHYTKEGELYPTIVLKSEFKKQMQYLKDQGYTTLTNEELKLFIQNRHKIPKKSIVITFDDGFKDNYEEAYPILKKHEFTALNFVIASYITKNTMEYKEGEVQYFSASDIKNSCDVFEFQSHTYNLHKRTKEGVAFLVDRDQQQIKEDLKTSIEVIRPVRPTFAYPYGEYDKEARNALKQLNIGMAFTSEFKDTGPNISMLEIPRKPVYPTDTIEDFKKKIK</sequence>
<organism evidence="4 5">
    <name type="scientific">Peribacillus deserti</name>
    <dbReference type="NCBI Taxonomy" id="673318"/>
    <lineage>
        <taxon>Bacteria</taxon>
        <taxon>Bacillati</taxon>
        <taxon>Bacillota</taxon>
        <taxon>Bacilli</taxon>
        <taxon>Bacillales</taxon>
        <taxon>Bacillaceae</taxon>
        <taxon>Peribacillus</taxon>
    </lineage>
</organism>
<evidence type="ECO:0000256" key="1">
    <source>
        <dbReference type="ARBA" id="ARBA00004613"/>
    </source>
</evidence>
<dbReference type="Pfam" id="PF01522">
    <property type="entry name" value="Polysacc_deac_1"/>
    <property type="match status" value="1"/>
</dbReference>
<accession>A0ABS2QDA3</accession>
<dbReference type="InterPro" id="IPR002509">
    <property type="entry name" value="NODB_dom"/>
</dbReference>
<dbReference type="SUPFAM" id="SSF88713">
    <property type="entry name" value="Glycoside hydrolase/deacetylase"/>
    <property type="match status" value="1"/>
</dbReference>
<evidence type="ECO:0000313" key="5">
    <source>
        <dbReference type="Proteomes" id="UP000823486"/>
    </source>
</evidence>